<dbReference type="InterPro" id="IPR011011">
    <property type="entry name" value="Znf_FYVE_PHD"/>
</dbReference>
<sequence>MPSSKVPKRVTSAALSRRLTASSSMSMSNYNTEGIPHSAGLPEYLVLPDQVKNVLTRQISAAVEDVLDSMMHEGTEDIHWRGKMRKDGIVYYEDRESVTKEQTRFCCVNSTEASVEEVVNLFVVSDTDMLLQRCRIMYDNIMDARILTVMEHPSEEHPMRSSYIRYTAFKARTLQRNNRDMCVVVSTDVIQCADGSTVGYCVWDSLNLPEISQLDVPQGFIRTRMFRSGYFVQNSGEPGAMTKVAYVVGIEAGGLAPRLTTRYYMPRFGEVLSRIIAHLRRRQLDPSTFVSESQWTDKQKATFCQCCSKHFGAVKLLDTRRYNCVSCGDAICHACHHVEAIEIPGAGKTTAGICVGCKTDNIGKSSSRRMSRWSSWGTSFSSDSTESSTRSLYM</sequence>
<gene>
    <name evidence="7" type="ORF">GN244_ATG10242</name>
    <name evidence="8" type="ORF">GN958_ATG11043</name>
</gene>
<dbReference type="Gene3D" id="3.30.530.20">
    <property type="match status" value="1"/>
</dbReference>
<dbReference type="Proteomes" id="UP000704712">
    <property type="component" value="Unassembled WGS sequence"/>
</dbReference>
<dbReference type="SUPFAM" id="SSF55961">
    <property type="entry name" value="Bet v1-like"/>
    <property type="match status" value="1"/>
</dbReference>
<evidence type="ECO:0000256" key="5">
    <source>
        <dbReference type="SAM" id="MobiDB-lite"/>
    </source>
</evidence>
<dbReference type="SMART" id="SM00064">
    <property type="entry name" value="FYVE"/>
    <property type="match status" value="1"/>
</dbReference>
<feature type="domain" description="FYVE-type" evidence="6">
    <location>
        <begin position="298"/>
        <end position="357"/>
    </location>
</feature>
<evidence type="ECO:0000256" key="1">
    <source>
        <dbReference type="ARBA" id="ARBA00022723"/>
    </source>
</evidence>
<dbReference type="Proteomes" id="UP000602510">
    <property type="component" value="Unassembled WGS sequence"/>
</dbReference>
<evidence type="ECO:0000256" key="4">
    <source>
        <dbReference type="PROSITE-ProRule" id="PRU00091"/>
    </source>
</evidence>
<dbReference type="SUPFAM" id="SSF57903">
    <property type="entry name" value="FYVE/PHD zinc finger"/>
    <property type="match status" value="1"/>
</dbReference>
<accession>A0A833SR42</accession>
<dbReference type="InterPro" id="IPR017455">
    <property type="entry name" value="Znf_FYVE-rel"/>
</dbReference>
<evidence type="ECO:0000259" key="6">
    <source>
        <dbReference type="PROSITE" id="PS50178"/>
    </source>
</evidence>
<dbReference type="Pfam" id="PF01363">
    <property type="entry name" value="FYVE"/>
    <property type="match status" value="1"/>
</dbReference>
<name>A0A833SR42_PHYIN</name>
<dbReference type="AlphaFoldDB" id="A0A833SR42"/>
<feature type="compositionally biased region" description="Low complexity" evidence="5">
    <location>
        <begin position="11"/>
        <end position="27"/>
    </location>
</feature>
<dbReference type="PROSITE" id="PS50178">
    <property type="entry name" value="ZF_FYVE"/>
    <property type="match status" value="1"/>
</dbReference>
<proteinExistence type="predicted"/>
<evidence type="ECO:0000256" key="3">
    <source>
        <dbReference type="ARBA" id="ARBA00022833"/>
    </source>
</evidence>
<dbReference type="PANTHER" id="PTHR23164:SF29">
    <property type="entry name" value="E3 UBIQUITIN-PROTEIN LIGASE PIB1"/>
    <property type="match status" value="1"/>
</dbReference>
<comment type="caution">
    <text evidence="7">The sequence shown here is derived from an EMBL/GenBank/DDBJ whole genome shotgun (WGS) entry which is preliminary data.</text>
</comment>
<dbReference type="InterPro" id="IPR013083">
    <property type="entry name" value="Znf_RING/FYVE/PHD"/>
</dbReference>
<evidence type="ECO:0000313" key="9">
    <source>
        <dbReference type="Proteomes" id="UP000602510"/>
    </source>
</evidence>
<dbReference type="InterPro" id="IPR023393">
    <property type="entry name" value="START-like_dom_sf"/>
</dbReference>
<dbReference type="GO" id="GO:0008270">
    <property type="term" value="F:zinc ion binding"/>
    <property type="evidence" value="ECO:0007669"/>
    <property type="project" value="UniProtKB-KW"/>
</dbReference>
<evidence type="ECO:0000256" key="2">
    <source>
        <dbReference type="ARBA" id="ARBA00022771"/>
    </source>
</evidence>
<feature type="region of interest" description="Disordered" evidence="5">
    <location>
        <begin position="1"/>
        <end position="27"/>
    </location>
</feature>
<evidence type="ECO:0000313" key="7">
    <source>
        <dbReference type="EMBL" id="KAF4037508.1"/>
    </source>
</evidence>
<reference evidence="7" key="1">
    <citation type="submission" date="2020-04" db="EMBL/GenBank/DDBJ databases">
        <title>Hybrid Assembly of Korean Phytophthora infestans isolates.</title>
        <authorList>
            <person name="Prokchorchik M."/>
            <person name="Lee Y."/>
            <person name="Seo J."/>
            <person name="Cho J.-H."/>
            <person name="Park Y.-E."/>
            <person name="Jang D.-C."/>
            <person name="Im J.-S."/>
            <person name="Choi J.-G."/>
            <person name="Park H.-J."/>
            <person name="Lee G.-B."/>
            <person name="Lee Y.-G."/>
            <person name="Hong S.-Y."/>
            <person name="Cho K."/>
            <person name="Sohn K.H."/>
        </authorList>
    </citation>
    <scope>NUCLEOTIDE SEQUENCE</scope>
    <source>
        <strain evidence="7">KR_1_A1</strain>
        <strain evidence="8">KR_2_A2</strain>
    </source>
</reference>
<dbReference type="Gene3D" id="3.30.40.10">
    <property type="entry name" value="Zinc/RING finger domain, C3HC4 (zinc finger)"/>
    <property type="match status" value="1"/>
</dbReference>
<keyword evidence="2 4" id="KW-0863">Zinc-finger</keyword>
<dbReference type="InterPro" id="IPR000306">
    <property type="entry name" value="Znf_FYVE"/>
</dbReference>
<protein>
    <submittedName>
        <fullName evidence="7">FYVE zinc finger domain-containing protein</fullName>
    </submittedName>
</protein>
<dbReference type="EMBL" id="JAACNO010001546">
    <property type="protein sequence ID" value="KAF4139802.1"/>
    <property type="molecule type" value="Genomic_DNA"/>
</dbReference>
<dbReference type="PANTHER" id="PTHR23164">
    <property type="entry name" value="EARLY ENDOSOME ANTIGEN 1"/>
    <property type="match status" value="1"/>
</dbReference>
<dbReference type="EMBL" id="WSZM01000237">
    <property type="protein sequence ID" value="KAF4037508.1"/>
    <property type="molecule type" value="Genomic_DNA"/>
</dbReference>
<feature type="region of interest" description="Disordered" evidence="5">
    <location>
        <begin position="373"/>
        <end position="394"/>
    </location>
</feature>
<keyword evidence="9" id="KW-1185">Reference proteome</keyword>
<keyword evidence="3" id="KW-0862">Zinc</keyword>
<organism evidence="7 9">
    <name type="scientific">Phytophthora infestans</name>
    <name type="common">Potato late blight agent</name>
    <name type="synonym">Botrytis infestans</name>
    <dbReference type="NCBI Taxonomy" id="4787"/>
    <lineage>
        <taxon>Eukaryota</taxon>
        <taxon>Sar</taxon>
        <taxon>Stramenopiles</taxon>
        <taxon>Oomycota</taxon>
        <taxon>Peronosporomycetes</taxon>
        <taxon>Peronosporales</taxon>
        <taxon>Peronosporaceae</taxon>
        <taxon>Phytophthora</taxon>
    </lineage>
</organism>
<evidence type="ECO:0000313" key="8">
    <source>
        <dbReference type="EMBL" id="KAF4139802.1"/>
    </source>
</evidence>
<keyword evidence="1" id="KW-0479">Metal-binding</keyword>